<name>A0A9D1MQU4_9FIRM</name>
<reference evidence="2" key="1">
    <citation type="submission" date="2020-10" db="EMBL/GenBank/DDBJ databases">
        <authorList>
            <person name="Gilroy R."/>
        </authorList>
    </citation>
    <scope>NUCLEOTIDE SEQUENCE</scope>
    <source>
        <strain evidence="2">CHK160-1198</strain>
    </source>
</reference>
<evidence type="ECO:0000313" key="2">
    <source>
        <dbReference type="EMBL" id="HIU64757.1"/>
    </source>
</evidence>
<keyword evidence="1" id="KW-0812">Transmembrane</keyword>
<comment type="caution">
    <text evidence="2">The sequence shown here is derived from an EMBL/GenBank/DDBJ whole genome shotgun (WGS) entry which is preliminary data.</text>
</comment>
<organism evidence="2 3">
    <name type="scientific">Candidatus Avacidaminococcus intestinavium</name>
    <dbReference type="NCBI Taxonomy" id="2840684"/>
    <lineage>
        <taxon>Bacteria</taxon>
        <taxon>Bacillati</taxon>
        <taxon>Bacillota</taxon>
        <taxon>Negativicutes</taxon>
        <taxon>Acidaminococcales</taxon>
        <taxon>Acidaminococcaceae</taxon>
        <taxon>Acidaminococcaceae incertae sedis</taxon>
        <taxon>Candidatus Avacidaminococcus</taxon>
    </lineage>
</organism>
<dbReference type="Proteomes" id="UP000824099">
    <property type="component" value="Unassembled WGS sequence"/>
</dbReference>
<accession>A0A9D1MQU4</accession>
<keyword evidence="1" id="KW-1133">Transmembrane helix</keyword>
<dbReference type="EMBL" id="DVNI01000118">
    <property type="protein sequence ID" value="HIU64757.1"/>
    <property type="molecule type" value="Genomic_DNA"/>
</dbReference>
<proteinExistence type="predicted"/>
<gene>
    <name evidence="2" type="ORF">IAB06_06980</name>
</gene>
<dbReference type="AlphaFoldDB" id="A0A9D1MQU4"/>
<reference evidence="2" key="2">
    <citation type="journal article" date="2021" name="PeerJ">
        <title>Extensive microbial diversity within the chicken gut microbiome revealed by metagenomics and culture.</title>
        <authorList>
            <person name="Gilroy R."/>
            <person name="Ravi A."/>
            <person name="Getino M."/>
            <person name="Pursley I."/>
            <person name="Horton D.L."/>
            <person name="Alikhan N.F."/>
            <person name="Baker D."/>
            <person name="Gharbi K."/>
            <person name="Hall N."/>
            <person name="Watson M."/>
            <person name="Adriaenssens E.M."/>
            <person name="Foster-Nyarko E."/>
            <person name="Jarju S."/>
            <person name="Secka A."/>
            <person name="Antonio M."/>
            <person name="Oren A."/>
            <person name="Chaudhuri R.R."/>
            <person name="La Ragione R."/>
            <person name="Hildebrand F."/>
            <person name="Pallen M.J."/>
        </authorList>
    </citation>
    <scope>NUCLEOTIDE SEQUENCE</scope>
    <source>
        <strain evidence="2">CHK160-1198</strain>
    </source>
</reference>
<sequence length="188" mass="21864">MIILILVYLGTAYYYLSGWKLYGAGIFLSGFMVCILIAKIKIKQVRFLFHIFLLCQLGVYVILSIFIFPTMADQRSGKESAELINYIGAQEIGMYKFYSTSTVFYSGILAVKVEQAETNSYMEEGLSWSSKYTMPKQNLIDFEKKQYVFKRLLLVKSKQKEDAQLPIDLRNYKLLKNYKGISYYLMIE</sequence>
<keyword evidence="1" id="KW-0472">Membrane</keyword>
<evidence type="ECO:0000313" key="3">
    <source>
        <dbReference type="Proteomes" id="UP000824099"/>
    </source>
</evidence>
<feature type="transmembrane region" description="Helical" evidence="1">
    <location>
        <begin position="47"/>
        <end position="68"/>
    </location>
</feature>
<evidence type="ECO:0000256" key="1">
    <source>
        <dbReference type="SAM" id="Phobius"/>
    </source>
</evidence>
<feature type="transmembrane region" description="Helical" evidence="1">
    <location>
        <begin position="21"/>
        <end position="40"/>
    </location>
</feature>
<protein>
    <submittedName>
        <fullName evidence="2">Uncharacterized protein</fullName>
    </submittedName>
</protein>